<evidence type="ECO:0000313" key="8">
    <source>
        <dbReference type="EMBL" id="KAL0102439.1"/>
    </source>
</evidence>
<reference evidence="8 9" key="1">
    <citation type="submission" date="2023-03" db="EMBL/GenBank/DDBJ databases">
        <title>High recombination rates correlate with genetic variation in Cardiocondyla obscurior ants.</title>
        <authorList>
            <person name="Errbii M."/>
        </authorList>
    </citation>
    <scope>NUCLEOTIDE SEQUENCE [LARGE SCALE GENOMIC DNA]</scope>
    <source>
        <strain evidence="8">Alpha-2009</strain>
        <tissue evidence="8">Whole body</tissue>
    </source>
</reference>
<dbReference type="PROSITE" id="PS51192">
    <property type="entry name" value="HELICASE_ATP_BIND_1"/>
    <property type="match status" value="1"/>
</dbReference>
<keyword evidence="2" id="KW-0653">Protein transport</keyword>
<keyword evidence="9" id="KW-1185">Reference proteome</keyword>
<keyword evidence="4" id="KW-0472">Membrane</keyword>
<dbReference type="PROSITE" id="PS51196">
    <property type="entry name" value="SECA_MOTOR_DEAD"/>
    <property type="match status" value="1"/>
</dbReference>
<keyword evidence="2" id="KW-0813">Transport</keyword>
<dbReference type="GO" id="GO:0006886">
    <property type="term" value="P:intracellular protein transport"/>
    <property type="evidence" value="ECO:0007669"/>
    <property type="project" value="InterPro"/>
</dbReference>
<dbReference type="Gene3D" id="3.40.50.300">
    <property type="entry name" value="P-loop containing nucleotide triphosphate hydrolases"/>
    <property type="match status" value="3"/>
</dbReference>
<dbReference type="InterPro" id="IPR014018">
    <property type="entry name" value="SecA_motor_DEAD"/>
</dbReference>
<gene>
    <name evidence="8" type="ORF">PUN28_018008</name>
</gene>
<keyword evidence="4" id="KW-0812">Transmembrane</keyword>
<dbReference type="SUPFAM" id="SSF52540">
    <property type="entry name" value="P-loop containing nucleoside triphosphate hydrolases"/>
    <property type="match status" value="2"/>
</dbReference>
<dbReference type="EMBL" id="JADYXP020000022">
    <property type="protein sequence ID" value="KAL0102439.1"/>
    <property type="molecule type" value="Genomic_DNA"/>
</dbReference>
<dbReference type="InterPro" id="IPR001650">
    <property type="entry name" value="Helicase_C-like"/>
</dbReference>
<dbReference type="PANTHER" id="PTHR30612">
    <property type="entry name" value="SECA INNER MEMBRANE COMPONENT OF SEC PROTEIN SECRETION SYSTEM"/>
    <property type="match status" value="1"/>
</dbReference>
<dbReference type="InterPro" id="IPR027417">
    <property type="entry name" value="P-loop_NTPase"/>
</dbReference>
<protein>
    <recommendedName>
        <fullName evidence="10">Protein translocase subunit SecA</fullName>
    </recommendedName>
</protein>
<accession>A0AAW2EJA6</accession>
<dbReference type="SMART" id="SM00957">
    <property type="entry name" value="SecA_DEAD"/>
    <property type="match status" value="1"/>
</dbReference>
<feature type="domain" description="Helicase C-terminal" evidence="6">
    <location>
        <begin position="1929"/>
        <end position="2093"/>
    </location>
</feature>
<evidence type="ECO:0000259" key="6">
    <source>
        <dbReference type="PROSITE" id="PS51194"/>
    </source>
</evidence>
<dbReference type="GO" id="GO:0006605">
    <property type="term" value="P:protein targeting"/>
    <property type="evidence" value="ECO:0007669"/>
    <property type="project" value="InterPro"/>
</dbReference>
<name>A0AAW2EJA6_9HYME</name>
<evidence type="ECO:0000256" key="2">
    <source>
        <dbReference type="ARBA" id="ARBA00022927"/>
    </source>
</evidence>
<feature type="transmembrane region" description="Helical" evidence="4">
    <location>
        <begin position="2843"/>
        <end position="2871"/>
    </location>
</feature>
<keyword evidence="3" id="KW-0811">Translocation</keyword>
<dbReference type="Gene3D" id="3.90.1440.10">
    <property type="entry name" value="SecA, preprotein cross-linking domain"/>
    <property type="match status" value="1"/>
</dbReference>
<dbReference type="Proteomes" id="UP001430953">
    <property type="component" value="Unassembled WGS sequence"/>
</dbReference>
<keyword evidence="4" id="KW-1133">Transmembrane helix</keyword>
<keyword evidence="1" id="KW-0963">Cytoplasm</keyword>
<sequence length="3638" mass="421908">MDKTIMKDLIKVHVKLKRYSLKQIKNIVEENFKENQLNIVDYVYIEKKYIKYCLYYWIEEIDIFLNTHRNELEISNDIVEGLLVLTNIKHFNEVSSPFNKSEYYTFLVNIFNCDLGTQHDEDALIRHFKEKSLELLLVYSDMAITQIEFLEALVEFLNMYEKDEQYTPSCMLKLQYLSQPDISNDDFFETILNVINDDVKLKRLKCAAKHLVGEKHIALMKKYKEIIGAYFKPVCINTMLIDNRKVVELIGGNFRLSKVENSINSYLLKDPDIKEVRFICSGIIYADVNLENSMWHGKNIVMYAKAIRVCNTITWDVSGNSAKSVTSCKAGTANNGNGIDGECGECGESGGNVLIHANNIFQSQKLHILTNGGNGSDGENGGDGKNGENGTGISFSDFTRKFPNCAKFSGRLTTTNFQTIVNNIKSLETINISWQNENCSISNFQYVIRSNAYIEAVTAEQHKIYFSCSFGGQSFVLYKGSLGKPGGRGGKAGVGGQGGYPGEVISNFDVVVTAITGINGKNGKAGKYGNHGQNGWDMGYIGWLLWRNPIYYGADQNRVLDLNYFYNSASERIYVPYRYYINSPYTYAQILTRPIPKPASVTYEENEEISMQAKRQVRTVRKKNISKNHIFEQYSQYMIEINVDLYQNLQARFKDIEQNALQKIMENDVQQINKILQINIMRIQSSLNGRTRNTMESPIYFTKIQESHEDSLENVASLREKSLNDWIKLKNMEIEYSDFNELFSLFKSQEKIYLAKKDKKSIVQNIKELLMKKWHLAVLQKISTMMENYQYTDNIIQPQITAEKSIKYLLKIENNLYVNLGLNNENLGNLQQYFFEDCNKQREKIYKFCTANNMDQYTDAFKYSIIAFVMDHESKTEEANSSIKEYYEAYSNFVRQQSVKLKKFLKQSKLKIDSSDKMITEWLNSLNNPDMQNKLKNDFKKTEQNLYQKVTKSSYKSLYEEFTKMFDVCFDWDNCYKNPKIRNIYAQHIRQEGPLSPSYRELLAHIYGVCIYVYTTNYNNEICLLDVHNSQCTEILYILYTNKKFVQLNFNQNYFQLDMRREIMSDFYLKIIKEVELLNRKDCDEYLEKKLFLSEKIDNVISDSTIAIDEEKDIYDIIQCFSDTEEKRTVQLLLGKISSKFIGEYGIIHAIARCFSCNGRHLTYYELYYFIHTILTFVVEDRPGLNIFRWIIMAYSQSQWLNEVILLKLENYFQKPLKEIHEWRKNLTNIKNKEAILLLNSQLDQSKKNRTISTECITEILYLLSSILEPVPGLECLKLSEWPYAMKEKYWETKLCALTKWEHEELQRATYYLLSLDNNAGTCRVNKFIDALIGKNAMSPLNNNESVLLMKKTHFLQILSHFYNGEWVFSKKVLDTLINCEISTWMTEIEKLFLDDEKDRNIDTLIELMDNFYEDDDIDGIDNPNEKINTKHDESLNEIKKIVTATNESETMSENVIMEKIKKLRTNISIYQGKDAKIQYIQKNITEIFNLINNAIQLKRNYRLRDTQKLAILTLLKNQKMLIQASTGEGKSLIVVVLAIFKTLCGQKVDIITSSSVLAKRDAQDNSDIYNLFSINVSHNCTSDVERLNVYSSNDVIYGDLANFQRDYLLDQFYDKNILGDHPFDNVVIDEVDSMLLDKGNNILYLSHELPNFDKLESVYVYIWQLINRPVASEEEFFEIFDSNVIKCAVMYDLFGRITKENISMLDSSINVQKVNAIWQCLRKNDIINNEGYLLQNNVSEENIKDALSFDFEHYQRLIYLFQSIAERERQIHIPNYLKPFVVLHLNSWINSAKTALFMQERTNYVVDVDRKENKPDRNAFITIIDQDTGTDQANSEWDEALHQFLQLKHGCKLSMQQLKAVFISNVSYLNQYDNLYGLTGTLGSSREQNLLQKIYNVKFVTIPTTKVKKFHECNPIVCSDLKKWSLEIYDKAISNAEKRSVLIICETVKDVESLYDVFKDKQTKNVHTYTRDYETFDIATEPLCVGQIIIATNLAGRGTDIKITDKLDKAGGLHVILSYLPINSRIEQQAFGRAARCGNNGSGRLIIKRSQDAYMSQILYLKQDRDFEEIRRISNIILHHETRIYMEEKALRDFKKEYTRLKNILTENKTPKEITDILLYSCLDEWAFWVDENSKYVNDSNLQNKQKYEESLNNLIKHFNQINIETTEDWQYWIREPNQLIKLAKNFALCKNQNVAIKLFDRIIEKEPYFSEAAHYYKAFSLIKNININDKHAVTLLKRELRQASKLLKKHRDHALMIGEIIDTLKHKNSGIIQINAFKEQHKNISTIYEIFLQSIYDILGHPVTPETLQKYDINKEELAETLFDDFLENNILKKPKISQNFKEKTREIKKISDQHHAISNELNIFIFSTFDRQSNDKFNMNLRQYEKRLKNCVIMPNREEFWNLLIKDRVLINEVKYVTIIMNKLKSMDPSLAKSIVNIKEQSCTLRCKKQELLLYPYDKEKNLDDITIEENVLKNFVSNDKKYKFLKQRGVFISNKKATFDSRKVDSVIFPRFDLITQKDFTERSIPVEEAKGILAKLVENKILAKQENDSYQLITDYDKIVDFQLSSYCVYESFVKQLLETCFKYRIALQKLIKDFTEAVDITNKIDTDTEFKVNNIQILSKPHQSVILSLIEEEIIKPVKVSNDIKRWKEKLYSMYNCNISQEKLMNVLYQNDLIPPIEDEILLDYIIKEKLIVILNTEPKLLKPIIYSHIYLQDLINTMNSNTEENKINVSLNEETINKIHLLNNSTYKGPTETIKTIIKNYTYLSKKNIKNIIVTNLEKLRNPLKILGNPDCSLKSLLEYVNENGSFTESDYPEEELQIFILNGLKHLLTIHEKRWTWNMILNTIGIVVLAIVQIIIGNLLMFYSAGTQAGLGSAFISEGIGDIMFALMTLRSGYFSWNSYKQHKLMSLAISAMTFGIGAYMSYGKKVTSIYASKVAPNILANGKKITEMTGKQLTKHIGRSAVTKDLTKHIILHTTKGVALGIANVTTETIVDNYLQTLCRDIELAVIANIDQVVNECDMHETLKKAYEMLGPQKAFTMIMDLSNNFFVEQDRTKSISLYKSVINCILQNIKQTKSTNKSIKVSLLLGVIGTSTEIIEKVAILHKLNNLTKNMLITLKQDIVELCELSQQPDTSHKIDDKDICKFEQKVIDMWKSSLHQQTNIVIKEALVKPMMSMVMQKILKYTSKNMQRGFKSLMEDRYFNKFEKYKKKYEKNIQDFKNTSTEMYTQTEKEYHKTLIGLLKKTKNPDLFANIVRENIPMDMSCVSACLPVIERLLIKYGNNIKGLTIIVENETGLSVRISSNPYEEQNTIISLNLENNHFQVSKDNISLDVAGRDALNNNCLHEALCQYIPELRNLKANEFREQIAKEIETNPQIREQVSHGWHKFSISAGLIGGAKNINNAINDKTANDKKFSVWKKNEQVDKDLTILGPLNNELLNQQCTNAFREALKCCNDYLNQVQGVDRDHVSVNPCMFQAIKYDTIFVKKPMGDVEIGYFPVEMKATVEVLASETKKKLQLVVEINVDNPLVSPVVSGPQNPYIGYKISGPKSAKYKTCGHVIMNKEGNEYLPHRRPDNIKVNLTENIIVKNKIPITSLFYGPTRPNLILERTDPDYDRSQIRGKSFVTIFY</sequence>
<dbReference type="GO" id="GO:0016020">
    <property type="term" value="C:membrane"/>
    <property type="evidence" value="ECO:0007669"/>
    <property type="project" value="InterPro"/>
</dbReference>
<evidence type="ECO:0008006" key="10">
    <source>
        <dbReference type="Google" id="ProtNLM"/>
    </source>
</evidence>
<dbReference type="InterPro" id="IPR014001">
    <property type="entry name" value="Helicase_ATP-bd"/>
</dbReference>
<evidence type="ECO:0000313" key="9">
    <source>
        <dbReference type="Proteomes" id="UP001430953"/>
    </source>
</evidence>
<comment type="caution">
    <text evidence="8">The sequence shown here is derived from an EMBL/GenBank/DDBJ whole genome shotgun (WGS) entry which is preliminary data.</text>
</comment>
<evidence type="ECO:0000256" key="4">
    <source>
        <dbReference type="SAM" id="Phobius"/>
    </source>
</evidence>
<dbReference type="PROSITE" id="PS51194">
    <property type="entry name" value="HELICASE_CTER"/>
    <property type="match status" value="1"/>
</dbReference>
<evidence type="ECO:0000259" key="7">
    <source>
        <dbReference type="PROSITE" id="PS51196"/>
    </source>
</evidence>
<feature type="domain" description="Helicase ATP-binding" evidence="5">
    <location>
        <begin position="1512"/>
        <end position="1668"/>
    </location>
</feature>
<organism evidence="8 9">
    <name type="scientific">Cardiocondyla obscurior</name>
    <dbReference type="NCBI Taxonomy" id="286306"/>
    <lineage>
        <taxon>Eukaryota</taxon>
        <taxon>Metazoa</taxon>
        <taxon>Ecdysozoa</taxon>
        <taxon>Arthropoda</taxon>
        <taxon>Hexapoda</taxon>
        <taxon>Insecta</taxon>
        <taxon>Pterygota</taxon>
        <taxon>Neoptera</taxon>
        <taxon>Endopterygota</taxon>
        <taxon>Hymenoptera</taxon>
        <taxon>Apocrita</taxon>
        <taxon>Aculeata</taxon>
        <taxon>Formicoidea</taxon>
        <taxon>Formicidae</taxon>
        <taxon>Myrmicinae</taxon>
        <taxon>Cardiocondyla</taxon>
    </lineage>
</organism>
<feature type="domain" description="SecA family profile" evidence="7">
    <location>
        <begin position="1421"/>
        <end position="2075"/>
    </location>
</feature>
<dbReference type="GO" id="GO:0017038">
    <property type="term" value="P:protein import"/>
    <property type="evidence" value="ECO:0007669"/>
    <property type="project" value="InterPro"/>
</dbReference>
<dbReference type="PRINTS" id="PR00906">
    <property type="entry name" value="SECA"/>
</dbReference>
<dbReference type="GO" id="GO:0005524">
    <property type="term" value="F:ATP binding"/>
    <property type="evidence" value="ECO:0007669"/>
    <property type="project" value="InterPro"/>
</dbReference>
<dbReference type="PANTHER" id="PTHR30612:SF0">
    <property type="entry name" value="CHLOROPLAST PROTEIN-TRANSPORTING ATPASE"/>
    <property type="match status" value="1"/>
</dbReference>
<dbReference type="InterPro" id="IPR011115">
    <property type="entry name" value="SecA_DEAD"/>
</dbReference>
<dbReference type="Pfam" id="PF07517">
    <property type="entry name" value="SecA_DEAD"/>
    <property type="match status" value="1"/>
</dbReference>
<proteinExistence type="predicted"/>
<dbReference type="InterPro" id="IPR000185">
    <property type="entry name" value="SecA"/>
</dbReference>
<feature type="transmembrane region" description="Helical" evidence="4">
    <location>
        <begin position="2913"/>
        <end position="2931"/>
    </location>
</feature>
<evidence type="ECO:0000256" key="3">
    <source>
        <dbReference type="ARBA" id="ARBA00023010"/>
    </source>
</evidence>
<evidence type="ECO:0000256" key="1">
    <source>
        <dbReference type="ARBA" id="ARBA00022490"/>
    </source>
</evidence>
<evidence type="ECO:0000259" key="5">
    <source>
        <dbReference type="PROSITE" id="PS51192"/>
    </source>
</evidence>